<reference evidence="5" key="2">
    <citation type="submission" date="2025-08" db="UniProtKB">
        <authorList>
            <consortium name="Ensembl"/>
        </authorList>
    </citation>
    <scope>IDENTIFICATION</scope>
</reference>
<dbReference type="Proteomes" id="UP000472271">
    <property type="component" value="Chromosome 13"/>
</dbReference>
<evidence type="ECO:0000313" key="5">
    <source>
        <dbReference type="Ensembl" id="ENSSORP00005022649.1"/>
    </source>
</evidence>
<organism evidence="5 6">
    <name type="scientific">Sphaeramia orbicularis</name>
    <name type="common">orbiculate cardinalfish</name>
    <dbReference type="NCBI Taxonomy" id="375764"/>
    <lineage>
        <taxon>Eukaryota</taxon>
        <taxon>Metazoa</taxon>
        <taxon>Chordata</taxon>
        <taxon>Craniata</taxon>
        <taxon>Vertebrata</taxon>
        <taxon>Euteleostomi</taxon>
        <taxon>Actinopterygii</taxon>
        <taxon>Neopterygii</taxon>
        <taxon>Teleostei</taxon>
        <taxon>Neoteleostei</taxon>
        <taxon>Acanthomorphata</taxon>
        <taxon>Gobiaria</taxon>
        <taxon>Kurtiformes</taxon>
        <taxon>Apogonoidei</taxon>
        <taxon>Apogonidae</taxon>
        <taxon>Apogoninae</taxon>
        <taxon>Sphaeramia</taxon>
    </lineage>
</organism>
<dbReference type="InterPro" id="IPR018188">
    <property type="entry name" value="RNase_T2_His_AS_1"/>
</dbReference>
<dbReference type="PROSITE" id="PS00531">
    <property type="entry name" value="RNASE_T2_2"/>
    <property type="match status" value="1"/>
</dbReference>
<dbReference type="Ensembl" id="ENSSORT00005023314.1">
    <property type="protein sequence ID" value="ENSSORP00005022649.1"/>
    <property type="gene ID" value="ENSSORG00005011013.1"/>
</dbReference>
<evidence type="ECO:0000256" key="1">
    <source>
        <dbReference type="ARBA" id="ARBA00004227"/>
    </source>
</evidence>
<dbReference type="GO" id="GO:0043202">
    <property type="term" value="C:lysosomal lumen"/>
    <property type="evidence" value="ECO:0007669"/>
    <property type="project" value="UniProtKB-SubCell"/>
</dbReference>
<dbReference type="InParanoid" id="A0A673A076"/>
<evidence type="ECO:0000256" key="3">
    <source>
        <dbReference type="RuleBase" id="RU004328"/>
    </source>
</evidence>
<reference evidence="5" key="3">
    <citation type="submission" date="2025-09" db="UniProtKB">
        <authorList>
            <consortium name="Ensembl"/>
        </authorList>
    </citation>
    <scope>IDENTIFICATION</scope>
</reference>
<comment type="similarity">
    <text evidence="2 3">Belongs to the RNase T2 family.</text>
</comment>
<dbReference type="AlphaFoldDB" id="A0A673A076"/>
<dbReference type="SUPFAM" id="SSF55895">
    <property type="entry name" value="Ribonuclease Rh-like"/>
    <property type="match status" value="1"/>
</dbReference>
<feature type="signal peptide" evidence="4">
    <location>
        <begin position="1"/>
        <end position="16"/>
    </location>
</feature>
<dbReference type="GO" id="GO:0005576">
    <property type="term" value="C:extracellular region"/>
    <property type="evidence" value="ECO:0007669"/>
    <property type="project" value="TreeGrafter"/>
</dbReference>
<dbReference type="GO" id="GO:0003723">
    <property type="term" value="F:RNA binding"/>
    <property type="evidence" value="ECO:0007669"/>
    <property type="project" value="InterPro"/>
</dbReference>
<dbReference type="GO" id="GO:0033897">
    <property type="term" value="F:ribonuclease T2 activity"/>
    <property type="evidence" value="ECO:0007669"/>
    <property type="project" value="InterPro"/>
</dbReference>
<dbReference type="InterPro" id="IPR001568">
    <property type="entry name" value="RNase_T2-like"/>
</dbReference>
<dbReference type="PROSITE" id="PS00530">
    <property type="entry name" value="RNASE_T2_1"/>
    <property type="match status" value="1"/>
</dbReference>
<evidence type="ECO:0000313" key="6">
    <source>
        <dbReference type="Proteomes" id="UP000472271"/>
    </source>
</evidence>
<dbReference type="InterPro" id="IPR036430">
    <property type="entry name" value="RNase_T2-like_sf"/>
</dbReference>
<evidence type="ECO:0000256" key="4">
    <source>
        <dbReference type="SAM" id="SignalP"/>
    </source>
</evidence>
<feature type="chain" id="PRO_5025330251" evidence="4">
    <location>
        <begin position="17"/>
        <end position="280"/>
    </location>
</feature>
<dbReference type="PANTHER" id="PTHR11240">
    <property type="entry name" value="RIBONUCLEASE T2"/>
    <property type="match status" value="1"/>
</dbReference>
<comment type="subcellular location">
    <subcellularLocation>
        <location evidence="1">Lysosome lumen</location>
    </subcellularLocation>
</comment>
<dbReference type="Gene3D" id="3.90.730.10">
    <property type="entry name" value="Ribonuclease T2-like"/>
    <property type="match status" value="1"/>
</dbReference>
<proteinExistence type="inferred from homology"/>
<reference evidence="5" key="1">
    <citation type="submission" date="2019-06" db="EMBL/GenBank/DDBJ databases">
        <authorList>
            <consortium name="Wellcome Sanger Institute Data Sharing"/>
        </authorList>
    </citation>
    <scope>NUCLEOTIDE SEQUENCE [LARGE SCALE GENOMIC DNA]</scope>
</reference>
<name>A0A673A076_9TELE</name>
<evidence type="ECO:0000256" key="2">
    <source>
        <dbReference type="ARBA" id="ARBA00007469"/>
    </source>
</evidence>
<protein>
    <submittedName>
        <fullName evidence="5">Ribonuclease Oy-like</fullName>
    </submittedName>
</protein>
<dbReference type="PANTHER" id="PTHR11240:SF85">
    <property type="entry name" value="RIBONUCLEASE T2"/>
    <property type="match status" value="1"/>
</dbReference>
<dbReference type="GO" id="GO:0006401">
    <property type="term" value="P:RNA catabolic process"/>
    <property type="evidence" value="ECO:0007669"/>
    <property type="project" value="TreeGrafter"/>
</dbReference>
<keyword evidence="4" id="KW-0732">Signal</keyword>
<keyword evidence="6" id="KW-1185">Reference proteome</keyword>
<dbReference type="InterPro" id="IPR033130">
    <property type="entry name" value="RNase_T2_His_AS_2"/>
</dbReference>
<dbReference type="Pfam" id="PF00445">
    <property type="entry name" value="Ribonuclease_T2"/>
    <property type="match status" value="1"/>
</dbReference>
<accession>A0A673A076</accession>
<sequence length="280" mass="32350">MAPCSLLPLLLTLSTALQLHDLSTDHQDWDYKHGRRSQSPSCKWKCMQFTLQWPGGFCQSLYNESLCQIPPNINTWTIHGLWPQRVQRCCECWPLFLYDVQELEAELSERWPSLVKFKSSFQFWKDEWEKHGACAACVEELKGPRKYFQICLKLRQHFDIHRLLDDAGITPSCQRPYEVDEVHRVLTPLLGRKHELECVTDQQDRQVWFQVKTSLFPNLTIDCVHHRDADAMAAGSGRSYSRGHACPTDVPLYYLPIDHHHWGAEPVPDRPPPLGGGACT</sequence>
<gene>
    <name evidence="5" type="primary">rnaset2l</name>
</gene>